<dbReference type="Proteomes" id="UP000306509">
    <property type="component" value="Unassembled WGS sequence"/>
</dbReference>
<evidence type="ECO:0000313" key="2">
    <source>
        <dbReference type="Proteomes" id="UP000306509"/>
    </source>
</evidence>
<accession>A0A4U8Q7S2</accession>
<protein>
    <submittedName>
        <fullName evidence="1">Uncharacterized protein</fullName>
    </submittedName>
</protein>
<dbReference type="AlphaFoldDB" id="A0A4U8Q7S2"/>
<gene>
    <name evidence="1" type="ORF">DSM106044_02180</name>
</gene>
<comment type="caution">
    <text evidence="1">The sequence shown here is derived from an EMBL/GenBank/DDBJ whole genome shotgun (WGS) entry which is preliminary data.</text>
</comment>
<name>A0A4U8Q7S2_9FIRM</name>
<dbReference type="STRING" id="180332.GCA_000797495_03915"/>
<organism evidence="1 2">
    <name type="scientific">Robinsoniella peoriensis</name>
    <dbReference type="NCBI Taxonomy" id="180332"/>
    <lineage>
        <taxon>Bacteria</taxon>
        <taxon>Bacillati</taxon>
        <taxon>Bacillota</taxon>
        <taxon>Clostridia</taxon>
        <taxon>Lachnospirales</taxon>
        <taxon>Lachnospiraceae</taxon>
        <taxon>Robinsoniella</taxon>
    </lineage>
</organism>
<proteinExistence type="predicted"/>
<keyword evidence="2" id="KW-1185">Reference proteome</keyword>
<sequence>MKAIEYEDMIREEGEDRFGKLTLKLLESLHFNKIH</sequence>
<dbReference type="EMBL" id="QGQD01000045">
    <property type="protein sequence ID" value="TLD00980.1"/>
    <property type="molecule type" value="Genomic_DNA"/>
</dbReference>
<evidence type="ECO:0000313" key="1">
    <source>
        <dbReference type="EMBL" id="TLD00980.1"/>
    </source>
</evidence>
<reference evidence="1 2" key="1">
    <citation type="journal article" date="2019" name="Anaerobe">
        <title>Detection of Robinsoniella peoriensis in multiple bone samples of a trauma patient.</title>
        <authorList>
            <person name="Schrottner P."/>
            <person name="Hartwich K."/>
            <person name="Bunk B."/>
            <person name="Schober I."/>
            <person name="Helbig S."/>
            <person name="Rudolph W.W."/>
            <person name="Gunzer F."/>
        </authorList>
    </citation>
    <scope>NUCLEOTIDE SEQUENCE [LARGE SCALE GENOMIC DNA]</scope>
    <source>
        <strain evidence="1 2">DSM 106044</strain>
    </source>
</reference>